<feature type="transmembrane region" description="Helical" evidence="9">
    <location>
        <begin position="998"/>
        <end position="1021"/>
    </location>
</feature>
<reference evidence="10 11" key="1">
    <citation type="submission" date="2019-09" db="EMBL/GenBank/DDBJ databases">
        <title>Salinarimonas rosea gen. nov., sp. nov., a new member of the a-2 subgroup of the Proteobacteria.</title>
        <authorList>
            <person name="Liu J."/>
        </authorList>
    </citation>
    <scope>NUCLEOTIDE SEQUENCE [LARGE SCALE GENOMIC DNA]</scope>
    <source>
        <strain evidence="10 11">BN140002</strain>
    </source>
</reference>
<evidence type="ECO:0000256" key="2">
    <source>
        <dbReference type="ARBA" id="ARBA00010942"/>
    </source>
</evidence>
<gene>
    <name evidence="10" type="ORF">F0L46_23165</name>
</gene>
<dbReference type="Gene3D" id="1.20.1640.10">
    <property type="entry name" value="Multidrug efflux transporter AcrB transmembrane domain"/>
    <property type="match status" value="2"/>
</dbReference>
<dbReference type="PRINTS" id="PR00702">
    <property type="entry name" value="ACRIFLAVINRP"/>
</dbReference>
<keyword evidence="4" id="KW-1003">Cell membrane</keyword>
<dbReference type="GO" id="GO:0005886">
    <property type="term" value="C:plasma membrane"/>
    <property type="evidence" value="ECO:0007669"/>
    <property type="project" value="UniProtKB-SubCell"/>
</dbReference>
<dbReference type="NCBIfam" id="TIGR00915">
    <property type="entry name" value="2A0602"/>
    <property type="match status" value="1"/>
</dbReference>
<comment type="similarity">
    <text evidence="2 9">Belongs to the resistance-nodulation-cell division (RND) (TC 2.A.6) family.</text>
</comment>
<dbReference type="Pfam" id="PF00873">
    <property type="entry name" value="ACR_tran"/>
    <property type="match status" value="1"/>
</dbReference>
<dbReference type="SUPFAM" id="SSF82693">
    <property type="entry name" value="Multidrug efflux transporter AcrB pore domain, PN1, PN2, PC1 and PC2 subdomains"/>
    <property type="match status" value="3"/>
</dbReference>
<dbReference type="FunFam" id="1.20.1640.10:FF:000001">
    <property type="entry name" value="Efflux pump membrane transporter"/>
    <property type="match status" value="1"/>
</dbReference>
<evidence type="ECO:0000256" key="1">
    <source>
        <dbReference type="ARBA" id="ARBA00004429"/>
    </source>
</evidence>
<dbReference type="InterPro" id="IPR004764">
    <property type="entry name" value="MdtF-like"/>
</dbReference>
<dbReference type="Gene3D" id="3.30.70.1440">
    <property type="entry name" value="Multidrug efflux transporter AcrB pore domain"/>
    <property type="match status" value="1"/>
</dbReference>
<dbReference type="SUPFAM" id="SSF82866">
    <property type="entry name" value="Multidrug efflux transporter AcrB transmembrane domain"/>
    <property type="match status" value="2"/>
</dbReference>
<dbReference type="GO" id="GO:0042910">
    <property type="term" value="F:xenobiotic transmembrane transporter activity"/>
    <property type="evidence" value="ECO:0007669"/>
    <property type="project" value="TreeGrafter"/>
</dbReference>
<dbReference type="RefSeq" id="WP_149822047.1">
    <property type="nucleotide sequence ID" value="NZ_VUOA01000045.1"/>
</dbReference>
<feature type="transmembrane region" description="Helical" evidence="9">
    <location>
        <begin position="871"/>
        <end position="888"/>
    </location>
</feature>
<evidence type="ECO:0000256" key="9">
    <source>
        <dbReference type="RuleBase" id="RU364070"/>
    </source>
</evidence>
<feature type="transmembrane region" description="Helical" evidence="9">
    <location>
        <begin position="921"/>
        <end position="946"/>
    </location>
</feature>
<keyword evidence="6 9" id="KW-0812">Transmembrane</keyword>
<dbReference type="EMBL" id="VUOA01000045">
    <property type="protein sequence ID" value="KAA2234728.1"/>
    <property type="molecule type" value="Genomic_DNA"/>
</dbReference>
<feature type="transmembrane region" description="Helical" evidence="9">
    <location>
        <begin position="529"/>
        <end position="552"/>
    </location>
</feature>
<name>A0A5B2V7F1_9HYPH</name>
<feature type="transmembrane region" description="Helical" evidence="9">
    <location>
        <begin position="471"/>
        <end position="498"/>
    </location>
</feature>
<organism evidence="10 11">
    <name type="scientific">Salinarimonas soli</name>
    <dbReference type="NCBI Taxonomy" id="1638099"/>
    <lineage>
        <taxon>Bacteria</taxon>
        <taxon>Pseudomonadati</taxon>
        <taxon>Pseudomonadota</taxon>
        <taxon>Alphaproteobacteria</taxon>
        <taxon>Hyphomicrobiales</taxon>
        <taxon>Salinarimonadaceae</taxon>
        <taxon>Salinarimonas</taxon>
    </lineage>
</organism>
<keyword evidence="8 9" id="KW-0472">Membrane</keyword>
<dbReference type="AlphaFoldDB" id="A0A5B2V7F1"/>
<dbReference type="Proteomes" id="UP000323142">
    <property type="component" value="Unassembled WGS sequence"/>
</dbReference>
<evidence type="ECO:0000256" key="4">
    <source>
        <dbReference type="ARBA" id="ARBA00022475"/>
    </source>
</evidence>
<keyword evidence="7 9" id="KW-1133">Transmembrane helix</keyword>
<dbReference type="NCBIfam" id="NF000282">
    <property type="entry name" value="RND_permease_1"/>
    <property type="match status" value="1"/>
</dbReference>
<evidence type="ECO:0000256" key="7">
    <source>
        <dbReference type="ARBA" id="ARBA00022989"/>
    </source>
</evidence>
<feature type="transmembrane region" description="Helical" evidence="9">
    <location>
        <begin position="443"/>
        <end position="465"/>
    </location>
</feature>
<keyword evidence="11" id="KW-1185">Reference proteome</keyword>
<feature type="transmembrane region" description="Helical" evidence="9">
    <location>
        <begin position="895"/>
        <end position="915"/>
    </location>
</feature>
<protein>
    <recommendedName>
        <fullName evidence="9">Efflux pump membrane transporter</fullName>
    </recommendedName>
</protein>
<dbReference type="InterPro" id="IPR001036">
    <property type="entry name" value="Acrflvin-R"/>
</dbReference>
<sequence length="1045" mass="112607">MSRFFIDRPIFATVLSLVILLVGFIAMRALPVEQYPQIVPPEVVINATYPGANAQTIAETVAAPLEQQINGVENMIYMRSTSTATGALNLSVYFQIGTDPDQATINVNNRVQRATATLPEEVRRQGVTVSKRSSSILQVLTMSSPDRRFDTIYISNYALINVIDELRRTPGVGDASLFGASDYSMRIWLRPDKVAQYNLTPSDIAASIREQNAQFAAGRFGEEPMSGAQAFTYSVTTPGRLADPKEFEDIILRSDPNGAALRLKDVARVELGSQNYSTVATLNGAPAVPIGVYLQPGANALEVASNVRATMDRLAQRFPDGLRYDVPFNTTRFIEVSVEEVIKTFLEAVVLVVLVVFFFLQNVRATIIPVLAVPVSIVGTFAGMYLLGFSINLFTLFGLILAIGIVVDDAIVVLENVERIMASEGKSPRDAAIQAMEEVSGPVIAIVLVLCAVFLPVSFLGGLAGELYRQFAVTIAVSVVISGIVALTLTPALCAILLKPGHREPWLPFRLFNRAFEAITRGYVGGVGFFMRHVVVSLILIGAMLGATWWLYQRVPGGLVPQEDQGYVFLVTALPPAAALDRTLDITAKVTQGALKNPAVASVVTLAGFDFLSGAQKTNSGVSFVSLKDWAERTDPRQDARQLAPAFAALNAGFRDGIAIGFNPPPIQGISTTGGFEFYLQDRSGGSLDSLSQATQRVIQAANQRPELRGVSTTFSTGVPQYRIQVDREKAKAIGVPIATIFETMQSTFGNLYVNDFTLFGRTYRVSLSSEGEFRQTPDDLRHVFVRSTSGTMVPLNTLVSVSRVTGPDVVDRFNVFPAARVQGNPAPGYSSGQAIAAMQQVVAQTLSSDYTIGWTGSAYQEIQTAGSGNQGFVLALVMVFLILAAQYERWSLPLAVITAVPFAVFGAILAIWLRGIENDVYFQVGLVTLIGLAAKNAILIVEFAAERHRHGVPVFDAALEAARLRFRPIVMTSLAFILGVVPLAIASGAGSASRHSVGTGVIGGMLAATFLAVFFVPMFFRLATRTRPKAPAAEPAPETPPRPA</sequence>
<feature type="transmembrane region" description="Helical" evidence="9">
    <location>
        <begin position="367"/>
        <end position="387"/>
    </location>
</feature>
<dbReference type="Gene3D" id="3.30.2090.10">
    <property type="entry name" value="Multidrug efflux transporter AcrB TolC docking domain, DN and DC subdomains"/>
    <property type="match status" value="2"/>
</dbReference>
<dbReference type="Gene3D" id="3.30.70.1430">
    <property type="entry name" value="Multidrug efflux transporter AcrB pore domain"/>
    <property type="match status" value="2"/>
</dbReference>
<keyword evidence="5 9" id="KW-0997">Cell inner membrane</keyword>
<evidence type="ECO:0000256" key="3">
    <source>
        <dbReference type="ARBA" id="ARBA00022448"/>
    </source>
</evidence>
<dbReference type="SUPFAM" id="SSF82714">
    <property type="entry name" value="Multidrug efflux transporter AcrB TolC docking domain, DN and DC subdomains"/>
    <property type="match status" value="2"/>
</dbReference>
<evidence type="ECO:0000256" key="8">
    <source>
        <dbReference type="ARBA" id="ARBA00023136"/>
    </source>
</evidence>
<dbReference type="Gene3D" id="3.30.70.1320">
    <property type="entry name" value="Multidrug efflux transporter AcrB pore domain like"/>
    <property type="match status" value="1"/>
</dbReference>
<dbReference type="OrthoDB" id="9807350at2"/>
<keyword evidence="3 9" id="KW-0813">Transport</keyword>
<reference evidence="10 11" key="2">
    <citation type="submission" date="2019-09" db="EMBL/GenBank/DDBJ databases">
        <authorList>
            <person name="Jin C."/>
        </authorList>
    </citation>
    <scope>NUCLEOTIDE SEQUENCE [LARGE SCALE GENOMIC DNA]</scope>
    <source>
        <strain evidence="10 11">BN140002</strain>
    </source>
</reference>
<proteinExistence type="inferred from homology"/>
<comment type="subcellular location">
    <subcellularLocation>
        <location evidence="1 9">Cell inner membrane</location>
        <topology evidence="1 9">Multi-pass membrane protein</topology>
    </subcellularLocation>
</comment>
<dbReference type="InterPro" id="IPR027463">
    <property type="entry name" value="AcrB_DN_DC_subdom"/>
</dbReference>
<comment type="caution">
    <text evidence="10">The sequence shown here is derived from an EMBL/GenBank/DDBJ whole genome shotgun (WGS) entry which is preliminary data.</text>
</comment>
<evidence type="ECO:0000256" key="6">
    <source>
        <dbReference type="ARBA" id="ARBA00022692"/>
    </source>
</evidence>
<dbReference type="GO" id="GO:0009636">
    <property type="term" value="P:response to toxic substance"/>
    <property type="evidence" value="ECO:0007669"/>
    <property type="project" value="UniProtKB-ARBA"/>
</dbReference>
<comment type="caution">
    <text evidence="9">Lacks conserved residue(s) required for the propagation of feature annotation.</text>
</comment>
<feature type="transmembrane region" description="Helical" evidence="9">
    <location>
        <begin position="393"/>
        <end position="414"/>
    </location>
</feature>
<evidence type="ECO:0000313" key="10">
    <source>
        <dbReference type="EMBL" id="KAA2234728.1"/>
    </source>
</evidence>
<dbReference type="FunFam" id="3.30.70.1430:FF:000001">
    <property type="entry name" value="Efflux pump membrane transporter"/>
    <property type="match status" value="1"/>
</dbReference>
<dbReference type="PANTHER" id="PTHR32063:SF76">
    <property type="entry name" value="EFFLUX PUMP MEMBRANE TRANSPORTER"/>
    <property type="match status" value="1"/>
</dbReference>
<feature type="transmembrane region" description="Helical" evidence="9">
    <location>
        <begin position="967"/>
        <end position="986"/>
    </location>
</feature>
<evidence type="ECO:0000256" key="5">
    <source>
        <dbReference type="ARBA" id="ARBA00022519"/>
    </source>
</evidence>
<dbReference type="PANTHER" id="PTHR32063">
    <property type="match status" value="1"/>
</dbReference>
<evidence type="ECO:0000313" key="11">
    <source>
        <dbReference type="Proteomes" id="UP000323142"/>
    </source>
</evidence>
<feature type="transmembrane region" description="Helical" evidence="9">
    <location>
        <begin position="341"/>
        <end position="360"/>
    </location>
</feature>
<accession>A0A5B2V7F1</accession>
<dbReference type="GO" id="GO:0015562">
    <property type="term" value="F:efflux transmembrane transporter activity"/>
    <property type="evidence" value="ECO:0007669"/>
    <property type="project" value="InterPro"/>
</dbReference>